<dbReference type="GO" id="GO:0005506">
    <property type="term" value="F:iron ion binding"/>
    <property type="evidence" value="ECO:0007669"/>
    <property type="project" value="InterPro"/>
</dbReference>
<protein>
    <recommendedName>
        <fullName evidence="14">3,9-dihydroxypterocarpan 6A-monooxygenase</fullName>
    </recommendedName>
</protein>
<dbReference type="GO" id="GO:0016020">
    <property type="term" value="C:membrane"/>
    <property type="evidence" value="ECO:0007669"/>
    <property type="project" value="UniProtKB-SubCell"/>
</dbReference>
<evidence type="ECO:0000313" key="13">
    <source>
        <dbReference type="Proteomes" id="UP001154282"/>
    </source>
</evidence>
<comment type="cofactor">
    <cofactor evidence="1 10">
        <name>heme</name>
        <dbReference type="ChEBI" id="CHEBI:30413"/>
    </cofactor>
</comment>
<dbReference type="PRINTS" id="PR00385">
    <property type="entry name" value="P450"/>
</dbReference>
<dbReference type="InterPro" id="IPR002401">
    <property type="entry name" value="Cyt_P450_E_grp-I"/>
</dbReference>
<keyword evidence="7 10" id="KW-0408">Iron</keyword>
<evidence type="ECO:0000256" key="3">
    <source>
        <dbReference type="ARBA" id="ARBA00010617"/>
    </source>
</evidence>
<dbReference type="PANTHER" id="PTHR47943:SF8">
    <property type="entry name" value="CYTOCHROME P450"/>
    <property type="match status" value="1"/>
</dbReference>
<evidence type="ECO:0000256" key="7">
    <source>
        <dbReference type="ARBA" id="ARBA00023004"/>
    </source>
</evidence>
<dbReference type="InterPro" id="IPR036396">
    <property type="entry name" value="Cyt_P450_sf"/>
</dbReference>
<keyword evidence="9" id="KW-0472">Membrane</keyword>
<evidence type="ECO:0000256" key="5">
    <source>
        <dbReference type="ARBA" id="ARBA00022723"/>
    </source>
</evidence>
<dbReference type="InterPro" id="IPR001128">
    <property type="entry name" value="Cyt_P450"/>
</dbReference>
<dbReference type="Gene3D" id="1.10.630.10">
    <property type="entry name" value="Cytochrome P450"/>
    <property type="match status" value="1"/>
</dbReference>
<organism evidence="12 13">
    <name type="scientific">Linum tenue</name>
    <dbReference type="NCBI Taxonomy" id="586396"/>
    <lineage>
        <taxon>Eukaryota</taxon>
        <taxon>Viridiplantae</taxon>
        <taxon>Streptophyta</taxon>
        <taxon>Embryophyta</taxon>
        <taxon>Tracheophyta</taxon>
        <taxon>Spermatophyta</taxon>
        <taxon>Magnoliopsida</taxon>
        <taxon>eudicotyledons</taxon>
        <taxon>Gunneridae</taxon>
        <taxon>Pentapetalae</taxon>
        <taxon>rosids</taxon>
        <taxon>fabids</taxon>
        <taxon>Malpighiales</taxon>
        <taxon>Linaceae</taxon>
        <taxon>Linum</taxon>
    </lineage>
</organism>
<dbReference type="SUPFAM" id="SSF48264">
    <property type="entry name" value="Cytochrome P450"/>
    <property type="match status" value="1"/>
</dbReference>
<dbReference type="Pfam" id="PF00067">
    <property type="entry name" value="p450"/>
    <property type="match status" value="1"/>
</dbReference>
<evidence type="ECO:0000256" key="9">
    <source>
        <dbReference type="ARBA" id="ARBA00023136"/>
    </source>
</evidence>
<evidence type="ECO:0000256" key="2">
    <source>
        <dbReference type="ARBA" id="ARBA00004370"/>
    </source>
</evidence>
<feature type="non-terminal residue" evidence="12">
    <location>
        <position position="1"/>
    </location>
</feature>
<keyword evidence="6 11" id="KW-0560">Oxidoreductase</keyword>
<feature type="binding site" description="axial binding residue" evidence="10">
    <location>
        <position position="372"/>
    </location>
    <ligand>
        <name>heme</name>
        <dbReference type="ChEBI" id="CHEBI:30413"/>
    </ligand>
    <ligandPart>
        <name>Fe</name>
        <dbReference type="ChEBI" id="CHEBI:18248"/>
    </ligandPart>
</feature>
<gene>
    <name evidence="12" type="ORF">LITE_LOCUS5263</name>
</gene>
<dbReference type="AlphaFoldDB" id="A0AAV0HNU9"/>
<dbReference type="GO" id="GO:0020037">
    <property type="term" value="F:heme binding"/>
    <property type="evidence" value="ECO:0007669"/>
    <property type="project" value="InterPro"/>
</dbReference>
<evidence type="ECO:0000256" key="4">
    <source>
        <dbReference type="ARBA" id="ARBA00022617"/>
    </source>
</evidence>
<evidence type="ECO:0000256" key="10">
    <source>
        <dbReference type="PIRSR" id="PIRSR602401-1"/>
    </source>
</evidence>
<keyword evidence="4 10" id="KW-0349">Heme</keyword>
<dbReference type="PROSITE" id="PS00086">
    <property type="entry name" value="CYTOCHROME_P450"/>
    <property type="match status" value="1"/>
</dbReference>
<reference evidence="12" key="1">
    <citation type="submission" date="2022-08" db="EMBL/GenBank/DDBJ databases">
        <authorList>
            <person name="Gutierrez-Valencia J."/>
        </authorList>
    </citation>
    <scope>NUCLEOTIDE SEQUENCE</scope>
</reference>
<comment type="similarity">
    <text evidence="3 11">Belongs to the cytochrome P450 family.</text>
</comment>
<evidence type="ECO:0000256" key="11">
    <source>
        <dbReference type="RuleBase" id="RU000461"/>
    </source>
</evidence>
<dbReference type="EMBL" id="CAMGYJ010000002">
    <property type="protein sequence ID" value="CAI0386890.1"/>
    <property type="molecule type" value="Genomic_DNA"/>
</dbReference>
<keyword evidence="5 10" id="KW-0479">Metal-binding</keyword>
<name>A0AAV0HNU9_9ROSI</name>
<dbReference type="InterPro" id="IPR017972">
    <property type="entry name" value="Cyt_P450_CS"/>
</dbReference>
<evidence type="ECO:0000256" key="1">
    <source>
        <dbReference type="ARBA" id="ARBA00001971"/>
    </source>
</evidence>
<evidence type="ECO:0008006" key="14">
    <source>
        <dbReference type="Google" id="ProtNLM"/>
    </source>
</evidence>
<comment type="subcellular location">
    <subcellularLocation>
        <location evidence="2">Membrane</location>
    </subcellularLocation>
</comment>
<dbReference type="FunFam" id="1.10.630.10:FF:000019">
    <property type="entry name" value="Cytochrome P450 family protein"/>
    <property type="match status" value="1"/>
</dbReference>
<dbReference type="Proteomes" id="UP001154282">
    <property type="component" value="Unassembled WGS sequence"/>
</dbReference>
<dbReference type="GO" id="GO:0016705">
    <property type="term" value="F:oxidoreductase activity, acting on paired donors, with incorporation or reduction of molecular oxygen"/>
    <property type="evidence" value="ECO:0007669"/>
    <property type="project" value="InterPro"/>
</dbReference>
<dbReference type="GO" id="GO:0004497">
    <property type="term" value="F:monooxygenase activity"/>
    <property type="evidence" value="ECO:0007669"/>
    <property type="project" value="UniProtKB-KW"/>
</dbReference>
<comment type="caution">
    <text evidence="12">The sequence shown here is derived from an EMBL/GenBank/DDBJ whole genome shotgun (WGS) entry which is preliminary data.</text>
</comment>
<keyword evidence="13" id="KW-1185">Reference proteome</keyword>
<keyword evidence="8 11" id="KW-0503">Monooxygenase</keyword>
<evidence type="ECO:0000256" key="6">
    <source>
        <dbReference type="ARBA" id="ARBA00023002"/>
    </source>
</evidence>
<accession>A0AAV0HNU9</accession>
<proteinExistence type="inferred from homology"/>
<evidence type="ECO:0000313" key="12">
    <source>
        <dbReference type="EMBL" id="CAI0386890.1"/>
    </source>
</evidence>
<dbReference type="PANTHER" id="PTHR47943">
    <property type="entry name" value="CYTOCHROME P450 93A3-LIKE"/>
    <property type="match status" value="1"/>
</dbReference>
<sequence length="447" mass="50571">FNTVPCVVASSPETAREFLKTHDSVFSDRPVPAAVDYLTYGSADFFFAPYGPYWKFMKKLCVSELLGGRILDRMLPLRRDEIGRSLQRTRNRAEAGEPMDVGGELIRVANNVISVMAMGERCSGGADEADWVRKLVAETAELTGKFNLSDYVWFCKRLDLQGFGKRLEDLRERFDSMMERIIEEHVEARMNKKGNGGEVKDLLDVLLDIKEDQDSEIKLTRENIKAFIWDIFAAGTESSAITTEWAMAELINHPEILNRARKEIDSVVGKSRLVQESDIPNLPYLQAIVKETMRLHPAAPLIMRESSRDCEIQGYKIPARTRLFVNVWAIGRDPNHWDEPLEFEPERFMDGKMDARGQHFEFLPFGSGRRVCPGTTLALHMVHANLAAMIQCFEWKVHGSTKSDGNIVDMEEGVGLTIPRAHPLICVPVARLHPFPTIEMGDSVTDQ</sequence>
<dbReference type="PRINTS" id="PR00463">
    <property type="entry name" value="EP450I"/>
</dbReference>
<dbReference type="CDD" id="cd20655">
    <property type="entry name" value="CYP93"/>
    <property type="match status" value="1"/>
</dbReference>
<evidence type="ECO:0000256" key="8">
    <source>
        <dbReference type="ARBA" id="ARBA00023033"/>
    </source>
</evidence>